<reference evidence="2" key="1">
    <citation type="submission" date="2020-07" db="EMBL/GenBank/DDBJ databases">
        <title>Ethylene signaling mediates host invasion by parasitic plants.</title>
        <authorList>
            <person name="Yoshida S."/>
        </authorList>
    </citation>
    <scope>NUCLEOTIDE SEQUENCE</scope>
    <source>
        <strain evidence="2">Okayama</strain>
    </source>
</reference>
<dbReference type="PANTHER" id="PTHR47165:SF4">
    <property type="entry name" value="OS03G0429900 PROTEIN"/>
    <property type="match status" value="1"/>
</dbReference>
<proteinExistence type="predicted"/>
<evidence type="ECO:0000259" key="1">
    <source>
        <dbReference type="Pfam" id="PF02721"/>
    </source>
</evidence>
<organism evidence="2 3">
    <name type="scientific">Phtheirospermum japonicum</name>
    <dbReference type="NCBI Taxonomy" id="374723"/>
    <lineage>
        <taxon>Eukaryota</taxon>
        <taxon>Viridiplantae</taxon>
        <taxon>Streptophyta</taxon>
        <taxon>Embryophyta</taxon>
        <taxon>Tracheophyta</taxon>
        <taxon>Spermatophyta</taxon>
        <taxon>Magnoliopsida</taxon>
        <taxon>eudicotyledons</taxon>
        <taxon>Gunneridae</taxon>
        <taxon>Pentapetalae</taxon>
        <taxon>asterids</taxon>
        <taxon>lamiids</taxon>
        <taxon>Lamiales</taxon>
        <taxon>Orobanchaceae</taxon>
        <taxon>Orobanchaceae incertae sedis</taxon>
        <taxon>Phtheirospermum</taxon>
    </lineage>
</organism>
<feature type="domain" description="Replication protein A 70 kDa DNA-binding subunit B/D first OB fold" evidence="1">
    <location>
        <begin position="47"/>
        <end position="145"/>
    </location>
</feature>
<sequence length="212" mass="25075">MYDDIEYRFKRSLNVERFSMPEQDLKDYVLIALEELLIKNCTSLEAKLSQIEPGIRAFIVVRIVRLWKTMLPPHNEFISLDFVAFDDQKNAMHGTIPSKYSDELEYQLIEGRVYKIKMFQVTKRKQSHNALPMEKMLYLNSTTEIEEINNDIDGYPHYYFQFATMEDIVHRTDHEYFMTDIFPTGEKYISTSSASKIYVNLDIPETALLNER</sequence>
<dbReference type="InterPro" id="IPR003871">
    <property type="entry name" value="RFA1B/D_OB_1st"/>
</dbReference>
<dbReference type="InterPro" id="IPR012340">
    <property type="entry name" value="NA-bd_OB-fold"/>
</dbReference>
<keyword evidence="3" id="KW-1185">Reference proteome</keyword>
<name>A0A830D455_9LAMI</name>
<dbReference type="CDD" id="cd04480">
    <property type="entry name" value="RPA1_DBD_A_like"/>
    <property type="match status" value="1"/>
</dbReference>
<gene>
    <name evidence="2" type="ORF">PHJA_002446200</name>
</gene>
<evidence type="ECO:0000313" key="2">
    <source>
        <dbReference type="EMBL" id="GFQ03024.1"/>
    </source>
</evidence>
<dbReference type="OrthoDB" id="1931061at2759"/>
<dbReference type="EMBL" id="BMAC01000794">
    <property type="protein sequence ID" value="GFQ03024.1"/>
    <property type="molecule type" value="Genomic_DNA"/>
</dbReference>
<dbReference type="Proteomes" id="UP000653305">
    <property type="component" value="Unassembled WGS sequence"/>
</dbReference>
<dbReference type="Pfam" id="PF02721">
    <property type="entry name" value="DUF223"/>
    <property type="match status" value="1"/>
</dbReference>
<comment type="caution">
    <text evidence="2">The sequence shown here is derived from an EMBL/GenBank/DDBJ whole genome shotgun (WGS) entry which is preliminary data.</text>
</comment>
<dbReference type="SUPFAM" id="SSF50249">
    <property type="entry name" value="Nucleic acid-binding proteins"/>
    <property type="match status" value="1"/>
</dbReference>
<dbReference type="Gene3D" id="2.40.50.140">
    <property type="entry name" value="Nucleic acid-binding proteins"/>
    <property type="match status" value="1"/>
</dbReference>
<dbReference type="AlphaFoldDB" id="A0A830D455"/>
<dbReference type="PANTHER" id="PTHR47165">
    <property type="entry name" value="OS03G0429900 PROTEIN"/>
    <property type="match status" value="1"/>
</dbReference>
<protein>
    <recommendedName>
        <fullName evidence="1">Replication protein A 70 kDa DNA-binding subunit B/D first OB fold domain-containing protein</fullName>
    </recommendedName>
</protein>
<accession>A0A830D455</accession>
<evidence type="ECO:0000313" key="3">
    <source>
        <dbReference type="Proteomes" id="UP000653305"/>
    </source>
</evidence>